<dbReference type="OrthoDB" id="3540466at2759"/>
<evidence type="ECO:0000256" key="1">
    <source>
        <dbReference type="SAM" id="MobiDB-lite"/>
    </source>
</evidence>
<keyword evidence="2" id="KW-1133">Transmembrane helix</keyword>
<dbReference type="EMBL" id="CAJHIA010000037">
    <property type="protein sequence ID" value="CAD6456336.1"/>
    <property type="molecule type" value="Genomic_DNA"/>
</dbReference>
<feature type="transmembrane region" description="Helical" evidence="2">
    <location>
        <begin position="229"/>
        <end position="252"/>
    </location>
</feature>
<accession>A0A8H2W751</accession>
<gene>
    <name evidence="3" type="ORF">SCLTRI_LOCUS10429</name>
</gene>
<keyword evidence="2" id="KW-0472">Membrane</keyword>
<dbReference type="AlphaFoldDB" id="A0A8H2W751"/>
<protein>
    <submittedName>
        <fullName evidence="3">A154ffdb-3294-48b1-bca9-157b7aa95ad0</fullName>
    </submittedName>
</protein>
<dbReference type="Proteomes" id="UP000624404">
    <property type="component" value="Unassembled WGS sequence"/>
</dbReference>
<feature type="region of interest" description="Disordered" evidence="1">
    <location>
        <begin position="13"/>
        <end position="37"/>
    </location>
</feature>
<sequence>MAQSTPTFVAMNNLGSPASASSVTPTQQKFKSSTAGLTSGNFPAQAVAPCPQGQPSAIPGTIPSKAVVQGQRPSQPVQQSLQAQGQPLNAQSIVYQVVQCGCLPGNPCSQHTPVPNPNPIVRCVKFLACWDCGPIGATIAILTFAVGTVISYFGIKLAIWTATKDYIEHCQADEEAQRATSQCKKAAGQALPPPPFFEYDPTNNTVVRRTLGGMLLGSTESISHNNNYVWAYALLYCTFCWMVLSATCYVTWSLLRTRRISAGYSGKIVASSSNEAWRPSSISDPNRRIIPLRRTPCLPAIEISCAGSDSGYCSRPIESHKITRASSSAIIANEDNASSVRRRGKNRVTWNQKSRFSLLEENESCRMGKDEELIRKSLVSRGATFPMKLKPHLNMEIEKLACFGDKNASIDQPCPETENLSKKQRRLHELVHRDIRDLLGLYGLEISACTGNSRRISLIDMLFIPPLKGIFTSFPWMSSTLRRAITRIVNGKDAEVFVKFYMESPAWLEEIKKAIAVCLDLLKLTGIDSGGNLVALYHSQGGLTTVEFPREFYSWGNILRDTAGNFTVAVVTDTCLSSRSPLQGKRCRSGAHNDEDSVTLATQISISAGNPGSSIRGFSLTASRPGEKHWTVDAGAADQRLIFMNEGYLNVKEPILELRDHNFPKVLAADWTASLIPTFCHSNPDLHEPTFVECPSGIDEKDGIRPITTYIFGRTLKEFRRLKRNKDE</sequence>
<evidence type="ECO:0000256" key="2">
    <source>
        <dbReference type="SAM" id="Phobius"/>
    </source>
</evidence>
<organism evidence="3 4">
    <name type="scientific">Sclerotinia trifoliorum</name>
    <dbReference type="NCBI Taxonomy" id="28548"/>
    <lineage>
        <taxon>Eukaryota</taxon>
        <taxon>Fungi</taxon>
        <taxon>Dikarya</taxon>
        <taxon>Ascomycota</taxon>
        <taxon>Pezizomycotina</taxon>
        <taxon>Leotiomycetes</taxon>
        <taxon>Helotiales</taxon>
        <taxon>Sclerotiniaceae</taxon>
        <taxon>Sclerotinia</taxon>
    </lineage>
</organism>
<comment type="caution">
    <text evidence="3">The sequence shown here is derived from an EMBL/GenBank/DDBJ whole genome shotgun (WGS) entry which is preliminary data.</text>
</comment>
<name>A0A8H2W751_9HELO</name>
<proteinExistence type="predicted"/>
<evidence type="ECO:0000313" key="4">
    <source>
        <dbReference type="Proteomes" id="UP000624404"/>
    </source>
</evidence>
<keyword evidence="2" id="KW-0812">Transmembrane</keyword>
<keyword evidence="4" id="KW-1185">Reference proteome</keyword>
<reference evidence="3" key="1">
    <citation type="submission" date="2020-10" db="EMBL/GenBank/DDBJ databases">
        <authorList>
            <person name="Kusch S."/>
        </authorList>
    </citation>
    <scope>NUCLEOTIDE SEQUENCE</scope>
    <source>
        <strain evidence="3">SwB9</strain>
    </source>
</reference>
<evidence type="ECO:0000313" key="3">
    <source>
        <dbReference type="EMBL" id="CAD6456336.1"/>
    </source>
</evidence>